<dbReference type="GO" id="GO:0016020">
    <property type="term" value="C:membrane"/>
    <property type="evidence" value="ECO:0007669"/>
    <property type="project" value="UniProtKB-SubCell"/>
</dbReference>
<evidence type="ECO:0000256" key="8">
    <source>
        <dbReference type="RuleBase" id="RU000688"/>
    </source>
</evidence>
<keyword evidence="3 9" id="KW-1133">Transmembrane helix</keyword>
<evidence type="ECO:0000313" key="13">
    <source>
        <dbReference type="RefSeq" id="XP_013385392.1"/>
    </source>
</evidence>
<keyword evidence="5 9" id="KW-0472">Membrane</keyword>
<keyword evidence="4 8" id="KW-0297">G-protein coupled receptor</keyword>
<dbReference type="RefSeq" id="XP_013385395.1">
    <property type="nucleotide sequence ID" value="XM_013529941.1"/>
</dbReference>
<evidence type="ECO:0000313" key="18">
    <source>
        <dbReference type="RefSeq" id="XP_013385397.1"/>
    </source>
</evidence>
<dbReference type="CDD" id="cd00637">
    <property type="entry name" value="7tm_classA_rhodopsin-like"/>
    <property type="match status" value="1"/>
</dbReference>
<sequence length="387" mass="43951">MVEVANISGHYACNASPHKQFNDERYVIFAMLGFLSITGIMGNALVFAVYHKKRDQQTSTLFILTLAVVDFFTCLVNVPLTLCMEYLDGYIQSDFLCKFYHFIMTSSVPFSSFIMAAIAVDRYVFICHPFSHLMNLTRAKLIVVLLAAVAALEGLIVCLCYGVTQLCPVVSETGIGNGTNLDTKNETLMVILDTGHCTANTFILGRSVRKNFKYFHICLYILSLVVVVVLYSLLYKSLLERRAKRQKQKAKLPKLSYADGQSGLITEETELNTFPVEENGTEKIHLTTRPPTEFERRRAMEKARDRQANIKTAAMLFVVAVVFIISFFPAMLITSKLLTIRNPDLAKIFFYFYFLNHVANPVIYSFMNQNFRDDMRKLLNCSRNPSL</sequence>
<dbReference type="InterPro" id="IPR017452">
    <property type="entry name" value="GPCR_Rhodpsn_7TM"/>
</dbReference>
<dbReference type="SMART" id="SM01381">
    <property type="entry name" value="7TM_GPCR_Srsx"/>
    <property type="match status" value="1"/>
</dbReference>
<dbReference type="PANTHER" id="PTHR24238">
    <property type="entry name" value="G-PROTEIN COUPLED RECEPTOR"/>
    <property type="match status" value="1"/>
</dbReference>
<gene>
    <name evidence="12 13 14 15 16 17 18 19 20" type="primary">LOC106155219</name>
</gene>
<dbReference type="Gene3D" id="1.20.1070.10">
    <property type="entry name" value="Rhodopsin 7-helix transmembrane proteins"/>
    <property type="match status" value="1"/>
</dbReference>
<dbReference type="RefSeq" id="XP_013385396.1">
    <property type="nucleotide sequence ID" value="XM_013529942.1"/>
</dbReference>
<evidence type="ECO:0000313" key="12">
    <source>
        <dbReference type="RefSeq" id="XP_013385391.1"/>
    </source>
</evidence>
<feature type="transmembrane region" description="Helical" evidence="9">
    <location>
        <begin position="26"/>
        <end position="49"/>
    </location>
</feature>
<keyword evidence="2 8" id="KW-0812">Transmembrane</keyword>
<feature type="transmembrane region" description="Helical" evidence="9">
    <location>
        <begin position="348"/>
        <end position="367"/>
    </location>
</feature>
<protein>
    <submittedName>
        <fullName evidence="12 13">Cholecystokinin receptor type A</fullName>
    </submittedName>
</protein>
<evidence type="ECO:0000256" key="6">
    <source>
        <dbReference type="ARBA" id="ARBA00023170"/>
    </source>
</evidence>
<evidence type="ECO:0000256" key="9">
    <source>
        <dbReference type="SAM" id="Phobius"/>
    </source>
</evidence>
<dbReference type="RefSeq" id="XP_013385392.1">
    <property type="nucleotide sequence ID" value="XM_013529938.1"/>
</dbReference>
<evidence type="ECO:0000259" key="10">
    <source>
        <dbReference type="PROSITE" id="PS50262"/>
    </source>
</evidence>
<evidence type="ECO:0000256" key="4">
    <source>
        <dbReference type="ARBA" id="ARBA00023040"/>
    </source>
</evidence>
<dbReference type="KEGG" id="lak:106155219"/>
<dbReference type="InterPro" id="IPR000276">
    <property type="entry name" value="GPCR_Rhodpsn"/>
</dbReference>
<dbReference type="GO" id="GO:0004930">
    <property type="term" value="F:G protein-coupled receptor activity"/>
    <property type="evidence" value="ECO:0007669"/>
    <property type="project" value="UniProtKB-KW"/>
</dbReference>
<evidence type="ECO:0000256" key="7">
    <source>
        <dbReference type="ARBA" id="ARBA00023224"/>
    </source>
</evidence>
<evidence type="ECO:0000313" key="19">
    <source>
        <dbReference type="RefSeq" id="XP_013385398.1"/>
    </source>
</evidence>
<accession>A0A1S3HH85</accession>
<feature type="transmembrane region" description="Helical" evidence="9">
    <location>
        <begin position="214"/>
        <end position="235"/>
    </location>
</feature>
<dbReference type="RefSeq" id="XP_013385398.1">
    <property type="nucleotide sequence ID" value="XM_013529944.2"/>
</dbReference>
<keyword evidence="6 8" id="KW-0675">Receptor</keyword>
<dbReference type="OrthoDB" id="5969463at2759"/>
<dbReference type="PRINTS" id="PR00237">
    <property type="entry name" value="GPCRRHODOPSN"/>
</dbReference>
<dbReference type="Proteomes" id="UP000085678">
    <property type="component" value="Unplaced"/>
</dbReference>
<comment type="subcellular location">
    <subcellularLocation>
        <location evidence="1">Membrane</location>
        <topology evidence="1">Multi-pass membrane protein</topology>
    </subcellularLocation>
</comment>
<dbReference type="OMA" id="HPFLHAM"/>
<dbReference type="RefSeq" id="XP_013385391.1">
    <property type="nucleotide sequence ID" value="XM_013529937.1"/>
</dbReference>
<dbReference type="RefSeq" id="XP_013385393.1">
    <property type="nucleotide sequence ID" value="XM_013529939.1"/>
</dbReference>
<feature type="transmembrane region" description="Helical" evidence="9">
    <location>
        <begin position="141"/>
        <end position="164"/>
    </location>
</feature>
<proteinExistence type="inferred from homology"/>
<keyword evidence="7 8" id="KW-0807">Transducer</keyword>
<evidence type="ECO:0000313" key="17">
    <source>
        <dbReference type="RefSeq" id="XP_013385396.1"/>
    </source>
</evidence>
<keyword evidence="11" id="KW-1185">Reference proteome</keyword>
<dbReference type="Pfam" id="PF00001">
    <property type="entry name" value="7tm_1"/>
    <property type="match status" value="1"/>
</dbReference>
<dbReference type="RefSeq" id="XP_013385399.1">
    <property type="nucleotide sequence ID" value="XM_013529945.1"/>
</dbReference>
<evidence type="ECO:0000313" key="16">
    <source>
        <dbReference type="RefSeq" id="XP_013385395.1"/>
    </source>
</evidence>
<evidence type="ECO:0000313" key="14">
    <source>
        <dbReference type="RefSeq" id="XP_013385393.1"/>
    </source>
</evidence>
<dbReference type="PROSITE" id="PS00237">
    <property type="entry name" value="G_PROTEIN_RECEP_F1_1"/>
    <property type="match status" value="1"/>
</dbReference>
<organism evidence="11 13">
    <name type="scientific">Lingula anatina</name>
    <name type="common">Brachiopod</name>
    <name type="synonym">Lingula unguis</name>
    <dbReference type="NCBI Taxonomy" id="7574"/>
    <lineage>
        <taxon>Eukaryota</taxon>
        <taxon>Metazoa</taxon>
        <taxon>Spiralia</taxon>
        <taxon>Lophotrochozoa</taxon>
        <taxon>Brachiopoda</taxon>
        <taxon>Linguliformea</taxon>
        <taxon>Lingulata</taxon>
        <taxon>Lingulida</taxon>
        <taxon>Linguloidea</taxon>
        <taxon>Lingulidae</taxon>
        <taxon>Lingula</taxon>
    </lineage>
</organism>
<evidence type="ECO:0000313" key="11">
    <source>
        <dbReference type="Proteomes" id="UP000085678"/>
    </source>
</evidence>
<name>A0A1S3HH85_LINAN</name>
<evidence type="ECO:0000256" key="1">
    <source>
        <dbReference type="ARBA" id="ARBA00004141"/>
    </source>
</evidence>
<feature type="transmembrane region" description="Helical" evidence="9">
    <location>
        <begin position="61"/>
        <end position="87"/>
    </location>
</feature>
<dbReference type="RefSeq" id="XP_013385397.1">
    <property type="nucleotide sequence ID" value="XM_013529943.1"/>
</dbReference>
<feature type="domain" description="G-protein coupled receptors family 1 profile" evidence="10">
    <location>
        <begin position="42"/>
        <end position="364"/>
    </location>
</feature>
<dbReference type="SUPFAM" id="SSF81321">
    <property type="entry name" value="Family A G protein-coupled receptor-like"/>
    <property type="match status" value="1"/>
</dbReference>
<feature type="transmembrane region" description="Helical" evidence="9">
    <location>
        <begin position="99"/>
        <end position="120"/>
    </location>
</feature>
<feature type="transmembrane region" description="Helical" evidence="9">
    <location>
        <begin position="308"/>
        <end position="328"/>
    </location>
</feature>
<dbReference type="GeneID" id="106155219"/>
<evidence type="ECO:0000256" key="5">
    <source>
        <dbReference type="ARBA" id="ARBA00023136"/>
    </source>
</evidence>
<dbReference type="AlphaFoldDB" id="A0A1S3HH85"/>
<dbReference type="PROSITE" id="PS50262">
    <property type="entry name" value="G_PROTEIN_RECEP_F1_2"/>
    <property type="match status" value="1"/>
</dbReference>
<dbReference type="PANTHER" id="PTHR24238:SF47">
    <property type="entry name" value="ECDYSTEROIDS_DOPAMINE RECEPTOR-RELATED"/>
    <property type="match status" value="1"/>
</dbReference>
<reference evidence="12 13" key="1">
    <citation type="submission" date="2025-04" db="UniProtKB">
        <authorList>
            <consortium name="RefSeq"/>
        </authorList>
    </citation>
    <scope>IDENTIFICATION</scope>
    <source>
        <tissue evidence="12 13">Gonads</tissue>
    </source>
</reference>
<evidence type="ECO:0000313" key="20">
    <source>
        <dbReference type="RefSeq" id="XP_013385399.1"/>
    </source>
</evidence>
<evidence type="ECO:0000256" key="2">
    <source>
        <dbReference type="ARBA" id="ARBA00022692"/>
    </source>
</evidence>
<evidence type="ECO:0000256" key="3">
    <source>
        <dbReference type="ARBA" id="ARBA00022989"/>
    </source>
</evidence>
<dbReference type="RefSeq" id="XP_013385394.1">
    <property type="nucleotide sequence ID" value="XM_013529940.1"/>
</dbReference>
<evidence type="ECO:0000313" key="15">
    <source>
        <dbReference type="RefSeq" id="XP_013385394.1"/>
    </source>
</evidence>
<comment type="similarity">
    <text evidence="8">Belongs to the G-protein coupled receptor 1 family.</text>
</comment>